<comment type="subunit">
    <text evidence="4">Homodimer.</text>
</comment>
<gene>
    <name evidence="4 9" type="primary">truA</name>
    <name evidence="9" type="ORF">PBLR_14784</name>
</gene>
<dbReference type="PANTHER" id="PTHR11142">
    <property type="entry name" value="PSEUDOURIDYLATE SYNTHASE"/>
    <property type="match status" value="1"/>
</dbReference>
<dbReference type="Proteomes" id="UP000304148">
    <property type="component" value="Chromosome"/>
</dbReference>
<reference evidence="10" key="1">
    <citation type="submission" date="2018-08" db="EMBL/GenBank/DDBJ databases">
        <authorList>
            <person name="Chevrot R."/>
        </authorList>
    </citation>
    <scope>NUCLEOTIDE SEQUENCE [LARGE SCALE GENOMIC DNA]</scope>
</reference>
<dbReference type="AlphaFoldDB" id="A0A383RHB6"/>
<dbReference type="CDD" id="cd02570">
    <property type="entry name" value="PseudoU_synth_EcTruA"/>
    <property type="match status" value="1"/>
</dbReference>
<sequence length="266" mass="30026">MRNVGMLVSYDGTAYSGFQIQPNEDTVQGRIEQAIKMLTNESISIHASGRTDAGVHAYGQVFHFMTESAIPIDRWTIAINSRLPDDIVIRETWEAPLSFHSRYSSKRKTYRYSIIAERKPDVFRRLTEFFYPKPLDVRAMQEAITHIIGEHDFTSFTSPKSTKVSNVRTIYDAHIEYEPSVTGEEGRGRIHIVVTGNGFLYNMVRIIAGTLIRVGQGKLAPQDIPRILEAKNRQAAGPLAVPHGLMLWSVEYGGEERLESINNVSE</sequence>
<evidence type="ECO:0000259" key="8">
    <source>
        <dbReference type="Pfam" id="PF01416"/>
    </source>
</evidence>
<feature type="binding site" evidence="4 6">
    <location>
        <position position="110"/>
    </location>
    <ligand>
        <name>substrate</name>
    </ligand>
</feature>
<dbReference type="GO" id="GO:0031119">
    <property type="term" value="P:tRNA pseudouridine synthesis"/>
    <property type="evidence" value="ECO:0007669"/>
    <property type="project" value="UniProtKB-UniRule"/>
</dbReference>
<dbReference type="GO" id="GO:0003723">
    <property type="term" value="F:RNA binding"/>
    <property type="evidence" value="ECO:0007669"/>
    <property type="project" value="InterPro"/>
</dbReference>
<evidence type="ECO:0000313" key="9">
    <source>
        <dbReference type="EMBL" id="SYX86360.1"/>
    </source>
</evidence>
<dbReference type="SUPFAM" id="SSF55120">
    <property type="entry name" value="Pseudouridine synthase"/>
    <property type="match status" value="1"/>
</dbReference>
<dbReference type="InterPro" id="IPR001406">
    <property type="entry name" value="PsdUridine_synth_TruA"/>
</dbReference>
<dbReference type="HAMAP" id="MF_00171">
    <property type="entry name" value="TruA"/>
    <property type="match status" value="1"/>
</dbReference>
<feature type="active site" description="Nucleophile" evidence="4 5">
    <location>
        <position position="52"/>
    </location>
</feature>
<dbReference type="Gene3D" id="3.30.70.580">
    <property type="entry name" value="Pseudouridine synthase I, catalytic domain, N-terminal subdomain"/>
    <property type="match status" value="1"/>
</dbReference>
<evidence type="ECO:0000256" key="7">
    <source>
        <dbReference type="RuleBase" id="RU003792"/>
    </source>
</evidence>
<keyword evidence="2 4" id="KW-0819">tRNA processing</keyword>
<dbReference type="InterPro" id="IPR020097">
    <property type="entry name" value="PsdUridine_synth_TruA_a/b_dom"/>
</dbReference>
<evidence type="ECO:0000313" key="10">
    <source>
        <dbReference type="Proteomes" id="UP000304148"/>
    </source>
</evidence>
<comment type="caution">
    <text evidence="4">Lacks conserved residue(s) required for the propagation of feature annotation.</text>
</comment>
<evidence type="ECO:0000256" key="5">
    <source>
        <dbReference type="PIRSR" id="PIRSR001430-1"/>
    </source>
</evidence>
<organism evidence="9 10">
    <name type="scientific">Paenibacillus alvei</name>
    <name type="common">Bacillus alvei</name>
    <dbReference type="NCBI Taxonomy" id="44250"/>
    <lineage>
        <taxon>Bacteria</taxon>
        <taxon>Bacillati</taxon>
        <taxon>Bacillota</taxon>
        <taxon>Bacilli</taxon>
        <taxon>Bacillales</taxon>
        <taxon>Paenibacillaceae</taxon>
        <taxon>Paenibacillus</taxon>
    </lineage>
</organism>
<accession>A0A383RHB6</accession>
<feature type="domain" description="Pseudouridine synthase I TruA alpha/beta" evidence="8">
    <location>
        <begin position="7"/>
        <end position="104"/>
    </location>
</feature>
<comment type="catalytic activity">
    <reaction evidence="4 7">
        <text>uridine(38/39/40) in tRNA = pseudouridine(38/39/40) in tRNA</text>
        <dbReference type="Rhea" id="RHEA:22376"/>
        <dbReference type="Rhea" id="RHEA-COMP:10085"/>
        <dbReference type="Rhea" id="RHEA-COMP:10087"/>
        <dbReference type="ChEBI" id="CHEBI:65314"/>
        <dbReference type="ChEBI" id="CHEBI:65315"/>
        <dbReference type="EC" id="5.4.99.12"/>
    </reaction>
</comment>
<dbReference type="FunFam" id="3.30.70.580:FF:000001">
    <property type="entry name" value="tRNA pseudouridine synthase A"/>
    <property type="match status" value="1"/>
</dbReference>
<feature type="domain" description="Pseudouridine synthase I TruA alpha/beta" evidence="8">
    <location>
        <begin position="143"/>
        <end position="252"/>
    </location>
</feature>
<dbReference type="Pfam" id="PF01416">
    <property type="entry name" value="PseudoU_synth_1"/>
    <property type="match status" value="2"/>
</dbReference>
<evidence type="ECO:0000256" key="4">
    <source>
        <dbReference type="HAMAP-Rule" id="MF_00171"/>
    </source>
</evidence>
<dbReference type="PIRSF" id="PIRSF001430">
    <property type="entry name" value="tRNA_psdUrid_synth"/>
    <property type="match status" value="1"/>
</dbReference>
<dbReference type="InterPro" id="IPR020103">
    <property type="entry name" value="PsdUridine_synth_cat_dom_sf"/>
</dbReference>
<dbReference type="RefSeq" id="WP_138188342.1">
    <property type="nucleotide sequence ID" value="NZ_LS992241.1"/>
</dbReference>
<dbReference type="NCBIfam" id="TIGR00071">
    <property type="entry name" value="hisT_truA"/>
    <property type="match status" value="1"/>
</dbReference>
<comment type="similarity">
    <text evidence="1 4 7">Belongs to the tRNA pseudouridine synthase TruA family.</text>
</comment>
<dbReference type="InterPro" id="IPR020095">
    <property type="entry name" value="PsdUridine_synth_TruA_C"/>
</dbReference>
<dbReference type="GO" id="GO:0160147">
    <property type="term" value="F:tRNA pseudouridine(38-40) synthase activity"/>
    <property type="evidence" value="ECO:0007669"/>
    <property type="project" value="UniProtKB-EC"/>
</dbReference>
<keyword evidence="3 4" id="KW-0413">Isomerase</keyword>
<name>A0A383RHB6_PAEAL</name>
<dbReference type="PANTHER" id="PTHR11142:SF0">
    <property type="entry name" value="TRNA PSEUDOURIDINE SYNTHASE-LIKE 1"/>
    <property type="match status" value="1"/>
</dbReference>
<evidence type="ECO:0000256" key="2">
    <source>
        <dbReference type="ARBA" id="ARBA00022694"/>
    </source>
</evidence>
<protein>
    <recommendedName>
        <fullName evidence="4">tRNA pseudouridine synthase A</fullName>
        <ecNumber evidence="4">5.4.99.12</ecNumber>
    </recommendedName>
    <alternativeName>
        <fullName evidence="4">tRNA pseudouridine(38-40) synthase</fullName>
    </alternativeName>
    <alternativeName>
        <fullName evidence="4">tRNA pseudouridylate synthase I</fullName>
    </alternativeName>
    <alternativeName>
        <fullName evidence="4">tRNA-uridine isomerase I</fullName>
    </alternativeName>
</protein>
<dbReference type="EC" id="5.4.99.12" evidence="4"/>
<dbReference type="EMBL" id="LS992241">
    <property type="protein sequence ID" value="SYX86360.1"/>
    <property type="molecule type" value="Genomic_DNA"/>
</dbReference>
<dbReference type="InterPro" id="IPR020094">
    <property type="entry name" value="TruA/RsuA/RluB/E/F_N"/>
</dbReference>
<evidence type="ECO:0000256" key="6">
    <source>
        <dbReference type="PIRSR" id="PIRSR001430-2"/>
    </source>
</evidence>
<proteinExistence type="inferred from homology"/>
<dbReference type="Gene3D" id="3.30.70.660">
    <property type="entry name" value="Pseudouridine synthase I, catalytic domain, C-terminal subdomain"/>
    <property type="match status" value="1"/>
</dbReference>
<evidence type="ECO:0000256" key="1">
    <source>
        <dbReference type="ARBA" id="ARBA00009375"/>
    </source>
</evidence>
<evidence type="ECO:0000256" key="3">
    <source>
        <dbReference type="ARBA" id="ARBA00023235"/>
    </source>
</evidence>
<comment type="function">
    <text evidence="4">Formation of pseudouridine at positions 38, 39 and 40 in the anticodon stem and loop of transfer RNAs.</text>
</comment>